<evidence type="ECO:0000313" key="6">
    <source>
        <dbReference type="Proteomes" id="UP001499974"/>
    </source>
</evidence>
<dbReference type="Pfam" id="PF00534">
    <property type="entry name" value="Glycos_transf_1"/>
    <property type="match status" value="1"/>
</dbReference>
<evidence type="ECO:0000259" key="4">
    <source>
        <dbReference type="Pfam" id="PF13439"/>
    </source>
</evidence>
<gene>
    <name evidence="5" type="ORF">GCM10023349_42500</name>
</gene>
<feature type="domain" description="Glycosyltransferase subfamily 4-like N-terminal" evidence="4">
    <location>
        <begin position="22"/>
        <end position="179"/>
    </location>
</feature>
<dbReference type="Proteomes" id="UP001499974">
    <property type="component" value="Unassembled WGS sequence"/>
</dbReference>
<comment type="caution">
    <text evidence="5">The sequence shown here is derived from an EMBL/GenBank/DDBJ whole genome shotgun (WGS) entry which is preliminary data.</text>
</comment>
<organism evidence="5 6">
    <name type="scientific">Nocardioides conyzicola</name>
    <dbReference type="NCBI Taxonomy" id="1651781"/>
    <lineage>
        <taxon>Bacteria</taxon>
        <taxon>Bacillati</taxon>
        <taxon>Actinomycetota</taxon>
        <taxon>Actinomycetes</taxon>
        <taxon>Propionibacteriales</taxon>
        <taxon>Nocardioidaceae</taxon>
        <taxon>Nocardioides</taxon>
    </lineage>
</organism>
<name>A0ABP8XYI0_9ACTN</name>
<dbReference type="RefSeq" id="WP_345523684.1">
    <property type="nucleotide sequence ID" value="NZ_BAABKM010000004.1"/>
</dbReference>
<sequence>MTPLRICLIASSRYPVNQPFAGGLESLTHQLAGELVDRGHEVTLFAAPGSDPALPVAELDVHGIRFSSTALRDVHAPSEEWMTDHHAYLSLMLDLARSGSRRFDVVHNNSLHHLPIAMSEMLDIPVLTTLHTPPTPWLESAMAASAVPVHCTAVSRSSAAAWRHVVDATVVHNGVAIDRWEPGPGGRSAMWTGRLVTEKAPHLAIDAARLAGIPLVLAGPAPDPDYFAREVEPRLGGDVTYAGHLDHPRLAELVARSAVAVVTPAWEEPFGLVAIESMACGTPVAALARGALPEIVAEGTGALTSGDRPNDLAAAIVRSLTCDRRAVRDHVVRHFSARRMVDAYEERYAGLLVRSSAA</sequence>
<proteinExistence type="predicted"/>
<dbReference type="EMBL" id="BAABKM010000004">
    <property type="protein sequence ID" value="GAA4718093.1"/>
    <property type="molecule type" value="Genomic_DNA"/>
</dbReference>
<keyword evidence="6" id="KW-1185">Reference proteome</keyword>
<accession>A0ABP8XYI0</accession>
<keyword evidence="1" id="KW-0328">Glycosyltransferase</keyword>
<dbReference type="SUPFAM" id="SSF53756">
    <property type="entry name" value="UDP-Glycosyltransferase/glycogen phosphorylase"/>
    <property type="match status" value="1"/>
</dbReference>
<evidence type="ECO:0000313" key="5">
    <source>
        <dbReference type="EMBL" id="GAA4718093.1"/>
    </source>
</evidence>
<dbReference type="Pfam" id="PF13439">
    <property type="entry name" value="Glyco_transf_4"/>
    <property type="match status" value="1"/>
</dbReference>
<dbReference type="PANTHER" id="PTHR12526">
    <property type="entry name" value="GLYCOSYLTRANSFERASE"/>
    <property type="match status" value="1"/>
</dbReference>
<protein>
    <submittedName>
        <fullName evidence="5">Glycosyltransferase family 4 protein</fullName>
    </submittedName>
</protein>
<dbReference type="PANTHER" id="PTHR12526:SF595">
    <property type="entry name" value="BLL5217 PROTEIN"/>
    <property type="match status" value="1"/>
</dbReference>
<dbReference type="Gene3D" id="3.40.50.2000">
    <property type="entry name" value="Glycogen Phosphorylase B"/>
    <property type="match status" value="2"/>
</dbReference>
<keyword evidence="2" id="KW-0808">Transferase</keyword>
<evidence type="ECO:0000256" key="2">
    <source>
        <dbReference type="ARBA" id="ARBA00022679"/>
    </source>
</evidence>
<dbReference type="InterPro" id="IPR028098">
    <property type="entry name" value="Glyco_trans_4-like_N"/>
</dbReference>
<dbReference type="CDD" id="cd03802">
    <property type="entry name" value="GT4_AviGT4-like"/>
    <property type="match status" value="1"/>
</dbReference>
<reference evidence="6" key="1">
    <citation type="journal article" date="2019" name="Int. J. Syst. Evol. Microbiol.">
        <title>The Global Catalogue of Microorganisms (GCM) 10K type strain sequencing project: providing services to taxonomists for standard genome sequencing and annotation.</title>
        <authorList>
            <consortium name="The Broad Institute Genomics Platform"/>
            <consortium name="The Broad Institute Genome Sequencing Center for Infectious Disease"/>
            <person name="Wu L."/>
            <person name="Ma J."/>
        </authorList>
    </citation>
    <scope>NUCLEOTIDE SEQUENCE [LARGE SCALE GENOMIC DNA]</scope>
    <source>
        <strain evidence="6">JCM 18531</strain>
    </source>
</reference>
<evidence type="ECO:0000256" key="1">
    <source>
        <dbReference type="ARBA" id="ARBA00022676"/>
    </source>
</evidence>
<dbReference type="InterPro" id="IPR001296">
    <property type="entry name" value="Glyco_trans_1"/>
</dbReference>
<feature type="domain" description="Glycosyl transferase family 1" evidence="3">
    <location>
        <begin position="192"/>
        <end position="323"/>
    </location>
</feature>
<evidence type="ECO:0000259" key="3">
    <source>
        <dbReference type="Pfam" id="PF00534"/>
    </source>
</evidence>